<feature type="transmembrane region" description="Helical" evidence="8">
    <location>
        <begin position="405"/>
        <end position="424"/>
    </location>
</feature>
<comment type="pathway">
    <text evidence="2">Secondary metabolite biosynthesis.</text>
</comment>
<feature type="domain" description="Wax synthase" evidence="9">
    <location>
        <begin position="288"/>
        <end position="367"/>
    </location>
</feature>
<comment type="subcellular location">
    <subcellularLocation>
        <location evidence="1">Membrane</location>
        <topology evidence="1">Multi-pass membrane protein</topology>
    </subcellularLocation>
</comment>
<sequence length="455" mass="51780">MDTLKTFIKNDSVFTTFLDPRNALTCHPPSLSILLLLFPLFVQCSLLHPQLATSRTSRYIRLVLVPLNVYCAMKIGVDYCFTPLERRGLWNLMLGCMALHLAMKGLEWGLLGRSEMIKYRTRPEFREKDVDQAGKNHESSKATISFTESDSEKLSLKELYVWTAEQFASPRGIQYGWGYKSPPNTRSASDVFKRLMKVHLVHLAAVAYSVHTRDSGSAVEALRTLGLAGFPGNTIVAEALSSLAFGMYLISLTDLAYSYYTLFGHFIINMAPFLPDWYRVYFNPKLYVPLYDNPHLATSLAQLWSTGWHQLFRRNFVVCGALPARKIVRMLGLGNNAQKIASVIGCFIVSGVMHELAIHFIARAPHPDPHFLFDTKRFPGSLFYFLMQPIGILLEPMVLKYVPMPWMWVYAFTLLCATPFRYQYFGQNRLLDKAYPPISEWNLISVLVPGGIVRF</sequence>
<feature type="transmembrane region" description="Helical" evidence="8">
    <location>
        <begin position="340"/>
        <end position="362"/>
    </location>
</feature>
<comment type="similarity">
    <text evidence="3">Belongs to the wax synthase family.</text>
</comment>
<feature type="transmembrane region" description="Helical" evidence="8">
    <location>
        <begin position="257"/>
        <end position="274"/>
    </location>
</feature>
<proteinExistence type="inferred from homology"/>
<evidence type="ECO:0000313" key="11">
    <source>
        <dbReference type="Proteomes" id="UP000886653"/>
    </source>
</evidence>
<dbReference type="AlphaFoldDB" id="A0A9P6TFQ4"/>
<dbReference type="EMBL" id="MU167231">
    <property type="protein sequence ID" value="KAG0148988.1"/>
    <property type="molecule type" value="Genomic_DNA"/>
</dbReference>
<keyword evidence="7 8" id="KW-0472">Membrane</keyword>
<feature type="transmembrane region" description="Helical" evidence="8">
    <location>
        <begin position="382"/>
        <end position="399"/>
    </location>
</feature>
<evidence type="ECO:0000259" key="9">
    <source>
        <dbReference type="Pfam" id="PF13813"/>
    </source>
</evidence>
<evidence type="ECO:0000256" key="3">
    <source>
        <dbReference type="ARBA" id="ARBA00007282"/>
    </source>
</evidence>
<dbReference type="PANTHER" id="PTHR31595:SF57">
    <property type="entry name" value="OS04G0481900 PROTEIN"/>
    <property type="match status" value="1"/>
</dbReference>
<dbReference type="GO" id="GO:0008374">
    <property type="term" value="F:O-acyltransferase activity"/>
    <property type="evidence" value="ECO:0007669"/>
    <property type="project" value="InterPro"/>
</dbReference>
<dbReference type="GO" id="GO:0006629">
    <property type="term" value="P:lipid metabolic process"/>
    <property type="evidence" value="ECO:0007669"/>
    <property type="project" value="InterPro"/>
</dbReference>
<evidence type="ECO:0000256" key="7">
    <source>
        <dbReference type="ARBA" id="ARBA00023136"/>
    </source>
</evidence>
<keyword evidence="6 8" id="KW-1133">Transmembrane helix</keyword>
<evidence type="ECO:0000256" key="6">
    <source>
        <dbReference type="ARBA" id="ARBA00022989"/>
    </source>
</evidence>
<dbReference type="InterPro" id="IPR032805">
    <property type="entry name" value="Wax_synthase_dom"/>
</dbReference>
<keyword evidence="11" id="KW-1185">Reference proteome</keyword>
<dbReference type="OrthoDB" id="1077582at2759"/>
<evidence type="ECO:0000256" key="5">
    <source>
        <dbReference type="ARBA" id="ARBA00022692"/>
    </source>
</evidence>
<keyword evidence="5 8" id="KW-0812">Transmembrane</keyword>
<evidence type="ECO:0000313" key="10">
    <source>
        <dbReference type="EMBL" id="KAG0148988.1"/>
    </source>
</evidence>
<comment type="caution">
    <text evidence="10">The sequence shown here is derived from an EMBL/GenBank/DDBJ whole genome shotgun (WGS) entry which is preliminary data.</text>
</comment>
<dbReference type="PANTHER" id="PTHR31595">
    <property type="entry name" value="LONG-CHAIN-ALCOHOL O-FATTY-ACYLTRANSFERASE 3-RELATED"/>
    <property type="match status" value="1"/>
</dbReference>
<organism evidence="10 11">
    <name type="scientific">Cronartium quercuum f. sp. fusiforme G11</name>
    <dbReference type="NCBI Taxonomy" id="708437"/>
    <lineage>
        <taxon>Eukaryota</taxon>
        <taxon>Fungi</taxon>
        <taxon>Dikarya</taxon>
        <taxon>Basidiomycota</taxon>
        <taxon>Pucciniomycotina</taxon>
        <taxon>Pucciniomycetes</taxon>
        <taxon>Pucciniales</taxon>
        <taxon>Coleosporiaceae</taxon>
        <taxon>Cronartium</taxon>
    </lineage>
</organism>
<evidence type="ECO:0000256" key="8">
    <source>
        <dbReference type="SAM" id="Phobius"/>
    </source>
</evidence>
<keyword evidence="4" id="KW-0808">Transferase</keyword>
<evidence type="ECO:0000256" key="1">
    <source>
        <dbReference type="ARBA" id="ARBA00004141"/>
    </source>
</evidence>
<dbReference type="GO" id="GO:0016020">
    <property type="term" value="C:membrane"/>
    <property type="evidence" value="ECO:0007669"/>
    <property type="project" value="UniProtKB-SubCell"/>
</dbReference>
<accession>A0A9P6TFQ4</accession>
<protein>
    <recommendedName>
        <fullName evidence="9">Wax synthase domain-containing protein</fullName>
    </recommendedName>
</protein>
<evidence type="ECO:0000256" key="4">
    <source>
        <dbReference type="ARBA" id="ARBA00022679"/>
    </source>
</evidence>
<name>A0A9P6TFQ4_9BASI</name>
<evidence type="ECO:0000256" key="2">
    <source>
        <dbReference type="ARBA" id="ARBA00005179"/>
    </source>
</evidence>
<gene>
    <name evidence="10" type="ORF">CROQUDRAFT_40486</name>
</gene>
<dbReference type="InterPro" id="IPR044851">
    <property type="entry name" value="Wax_synthase"/>
</dbReference>
<reference evidence="10" key="1">
    <citation type="submission" date="2013-11" db="EMBL/GenBank/DDBJ databases">
        <title>Genome sequence of the fusiform rust pathogen reveals effectors for host alternation and coevolution with pine.</title>
        <authorList>
            <consortium name="DOE Joint Genome Institute"/>
            <person name="Smith K."/>
            <person name="Pendleton A."/>
            <person name="Kubisiak T."/>
            <person name="Anderson C."/>
            <person name="Salamov A."/>
            <person name="Aerts A."/>
            <person name="Riley R."/>
            <person name="Clum A."/>
            <person name="Lindquist E."/>
            <person name="Ence D."/>
            <person name="Campbell M."/>
            <person name="Kronenberg Z."/>
            <person name="Feau N."/>
            <person name="Dhillon B."/>
            <person name="Hamelin R."/>
            <person name="Burleigh J."/>
            <person name="Smith J."/>
            <person name="Yandell M."/>
            <person name="Nelson C."/>
            <person name="Grigoriev I."/>
            <person name="Davis J."/>
        </authorList>
    </citation>
    <scope>NUCLEOTIDE SEQUENCE</scope>
    <source>
        <strain evidence="10">G11</strain>
    </source>
</reference>
<dbReference type="Proteomes" id="UP000886653">
    <property type="component" value="Unassembled WGS sequence"/>
</dbReference>
<dbReference type="Pfam" id="PF13813">
    <property type="entry name" value="MBOAT_2"/>
    <property type="match status" value="1"/>
</dbReference>